<dbReference type="Pfam" id="PF04762">
    <property type="entry name" value="Beta-prop_ELP1_1st"/>
    <property type="match status" value="1"/>
</dbReference>
<feature type="compositionally biased region" description="Basic residues" evidence="6">
    <location>
        <begin position="1205"/>
        <end position="1219"/>
    </location>
</feature>
<feature type="domain" description="ELP1 three-helical bundle" evidence="11">
    <location>
        <begin position="1102"/>
        <end position="1283"/>
    </location>
</feature>
<evidence type="ECO:0000259" key="8">
    <source>
        <dbReference type="Pfam" id="PF23797"/>
    </source>
</evidence>
<dbReference type="Pfam" id="PF23925">
    <property type="entry name" value="A-sol_ELP1"/>
    <property type="match status" value="1"/>
</dbReference>
<keyword evidence="13" id="KW-1185">Reference proteome</keyword>
<dbReference type="Pfam" id="PF23878">
    <property type="entry name" value="TPR_ELP1"/>
    <property type="match status" value="1"/>
</dbReference>
<feature type="region of interest" description="Disordered" evidence="6">
    <location>
        <begin position="1186"/>
        <end position="1219"/>
    </location>
</feature>
<comment type="function">
    <text evidence="5">Component of the elongator complex which is required for multiple tRNA modifications, including mcm5U (5-methoxycarbonylmethyl uridine), mcm5s2U (5-methoxycarbonylmethyl-2-thiouridine), and ncm5U (5-carbamoylmethyl uridine). The elongator complex catalyzes formation of carboxymethyluridine in the wobble base at position 34 in tRNAs.</text>
</comment>
<name>S3CRC8_OPHP1</name>
<reference evidence="12 13" key="1">
    <citation type="journal article" date="2013" name="BMC Genomics">
        <title>The genome and transcriptome of the pine saprophyte Ophiostoma piceae, and a comparison with the bark beetle-associated pine pathogen Grosmannia clavigera.</title>
        <authorList>
            <person name="Haridas S."/>
            <person name="Wang Y."/>
            <person name="Lim L."/>
            <person name="Massoumi Alamouti S."/>
            <person name="Jackman S."/>
            <person name="Docking R."/>
            <person name="Robertson G."/>
            <person name="Birol I."/>
            <person name="Bohlmann J."/>
            <person name="Breuil C."/>
        </authorList>
    </citation>
    <scope>NUCLEOTIDE SEQUENCE [LARGE SCALE GENOMIC DNA]</scope>
    <source>
        <strain evidence="12 13">UAMH 11346</strain>
    </source>
</reference>
<comment type="subcellular location">
    <subcellularLocation>
        <location evidence="5">Cytoplasm</location>
    </subcellularLocation>
    <subcellularLocation>
        <location evidence="5">Nucleus</location>
    </subcellularLocation>
</comment>
<evidence type="ECO:0000259" key="9">
    <source>
        <dbReference type="Pfam" id="PF23878"/>
    </source>
</evidence>
<accession>S3CRC8</accession>
<dbReference type="PANTHER" id="PTHR12747:SF0">
    <property type="entry name" value="ELONGATOR COMPLEX PROTEIN 1"/>
    <property type="match status" value="1"/>
</dbReference>
<dbReference type="eggNOG" id="KOG1920">
    <property type="taxonomic scope" value="Eukaryota"/>
</dbReference>
<dbReference type="GO" id="GO:0042802">
    <property type="term" value="F:identical protein binding"/>
    <property type="evidence" value="ECO:0007669"/>
    <property type="project" value="EnsemblFungi"/>
</dbReference>
<evidence type="ECO:0000256" key="2">
    <source>
        <dbReference type="ARBA" id="ARBA00006086"/>
    </source>
</evidence>
<dbReference type="GO" id="GO:0033588">
    <property type="term" value="C:elongator holoenzyme complex"/>
    <property type="evidence" value="ECO:0007669"/>
    <property type="project" value="EnsemblFungi"/>
</dbReference>
<evidence type="ECO:0000256" key="5">
    <source>
        <dbReference type="PIRNR" id="PIRNR017233"/>
    </source>
</evidence>
<dbReference type="SUPFAM" id="SSF69322">
    <property type="entry name" value="Tricorn protease domain 2"/>
    <property type="match status" value="1"/>
</dbReference>
<dbReference type="STRING" id="1262450.S3CRC8"/>
<dbReference type="InterPro" id="IPR056167">
    <property type="entry name" value="A-sol_ELP1"/>
</dbReference>
<evidence type="ECO:0000259" key="10">
    <source>
        <dbReference type="Pfam" id="PF23925"/>
    </source>
</evidence>
<evidence type="ECO:0000256" key="1">
    <source>
        <dbReference type="ARBA" id="ARBA00005043"/>
    </source>
</evidence>
<comment type="similarity">
    <text evidence="2 5">Belongs to the ELP1/IKA1 family.</text>
</comment>
<feature type="domain" description="ELP1 TPR" evidence="9">
    <location>
        <begin position="927"/>
        <end position="1091"/>
    </location>
</feature>
<dbReference type="GO" id="GO:0000049">
    <property type="term" value="F:tRNA binding"/>
    <property type="evidence" value="ECO:0007669"/>
    <property type="project" value="EnsemblFungi"/>
</dbReference>
<dbReference type="GO" id="GO:0005634">
    <property type="term" value="C:nucleus"/>
    <property type="evidence" value="ECO:0007669"/>
    <property type="project" value="UniProtKB-SubCell"/>
</dbReference>
<organism evidence="12 13">
    <name type="scientific">Ophiostoma piceae (strain UAMH 11346)</name>
    <name type="common">Sap stain fungus</name>
    <dbReference type="NCBI Taxonomy" id="1262450"/>
    <lineage>
        <taxon>Eukaryota</taxon>
        <taxon>Fungi</taxon>
        <taxon>Dikarya</taxon>
        <taxon>Ascomycota</taxon>
        <taxon>Pezizomycotina</taxon>
        <taxon>Sordariomycetes</taxon>
        <taxon>Sordariomycetidae</taxon>
        <taxon>Ophiostomatales</taxon>
        <taxon>Ophiostomataceae</taxon>
        <taxon>Ophiostoma</taxon>
    </lineage>
</organism>
<proteinExistence type="inferred from homology"/>
<dbReference type="OMA" id="WRESLYC"/>
<dbReference type="InterPro" id="IPR056164">
    <property type="entry name" value="Beta-prop_ELP1_1st"/>
</dbReference>
<dbReference type="UniPathway" id="UPA00988"/>
<evidence type="ECO:0000313" key="12">
    <source>
        <dbReference type="EMBL" id="EPE03185.1"/>
    </source>
</evidence>
<feature type="compositionally biased region" description="Polar residues" evidence="6">
    <location>
        <begin position="1286"/>
        <end position="1296"/>
    </location>
</feature>
<evidence type="ECO:0000259" key="11">
    <source>
        <dbReference type="Pfam" id="PF23936"/>
    </source>
</evidence>
<feature type="domain" description="ELP1 alpha-solenoid" evidence="10">
    <location>
        <begin position="703"/>
        <end position="919"/>
    </location>
</feature>
<gene>
    <name evidence="12" type="ORF">F503_01521</name>
</gene>
<feature type="region of interest" description="Disordered" evidence="6">
    <location>
        <begin position="1286"/>
        <end position="1324"/>
    </location>
</feature>
<dbReference type="InterPro" id="IPR056165">
    <property type="entry name" value="Beta-prop_ELP1_2nd"/>
</dbReference>
<evidence type="ECO:0000256" key="3">
    <source>
        <dbReference type="ARBA" id="ARBA00022490"/>
    </source>
</evidence>
<dbReference type="EMBL" id="KE148170">
    <property type="protein sequence ID" value="EPE03185.1"/>
    <property type="molecule type" value="Genomic_DNA"/>
</dbReference>
<feature type="compositionally biased region" description="Low complexity" evidence="6">
    <location>
        <begin position="1186"/>
        <end position="1201"/>
    </location>
</feature>
<dbReference type="Pfam" id="PF23936">
    <property type="entry name" value="HB_ELP1"/>
    <property type="match status" value="1"/>
</dbReference>
<keyword evidence="3 5" id="KW-0963">Cytoplasm</keyword>
<dbReference type="Pfam" id="PF23797">
    <property type="entry name" value="Beta-prop_ELP1_2nd"/>
    <property type="match status" value="1"/>
</dbReference>
<dbReference type="Proteomes" id="UP000016923">
    <property type="component" value="Unassembled WGS sequence"/>
</dbReference>
<evidence type="ECO:0000259" key="7">
    <source>
        <dbReference type="Pfam" id="PF04762"/>
    </source>
</evidence>
<dbReference type="VEuPathDB" id="FungiDB:F503_01521"/>
<keyword evidence="4" id="KW-0819">tRNA processing</keyword>
<dbReference type="HOGENOM" id="CLU_001477_0_1_1"/>
<dbReference type="GO" id="GO:0002926">
    <property type="term" value="P:tRNA wobble base 5-methoxycarbonylmethyl-2-thiouridinylation"/>
    <property type="evidence" value="ECO:0007669"/>
    <property type="project" value="TreeGrafter"/>
</dbReference>
<dbReference type="InterPro" id="IPR006849">
    <property type="entry name" value="Elp1"/>
</dbReference>
<feature type="domain" description="ELP1 N-terminal second beta-propeller" evidence="8">
    <location>
        <begin position="414"/>
        <end position="679"/>
    </location>
</feature>
<evidence type="ECO:0000313" key="13">
    <source>
        <dbReference type="Proteomes" id="UP000016923"/>
    </source>
</evidence>
<keyword evidence="5" id="KW-0539">Nucleus</keyword>
<dbReference type="GO" id="GO:0005829">
    <property type="term" value="C:cytosol"/>
    <property type="evidence" value="ECO:0007669"/>
    <property type="project" value="TreeGrafter"/>
</dbReference>
<dbReference type="InterPro" id="IPR056166">
    <property type="entry name" value="TPR_ELP1"/>
</dbReference>
<sequence length="1337" mass="146856">MRNLRAIRYDVCHSTDNATAACWNAGQDEIIVAFGPSEDEPKVRLARLVDQSELKYHDIGSWDALSPNPDVAVDRVVSMHYFGDLTTVCVIMAGGDIVMVREDPNAFQDPVHIEIVGSVDPGIAAARWSPDEEVLALVTTAGSLLLMSRGFETIGETPLTPADLAASKHVSVGWGKKETQFKGRGAAKAMRDPTIPEIIDDGTLSSLDDAAAVTISWRGDGEYVAVNAVERIEDGTETDGSPEKRRRVVRVFNREGVLDSASEPVDGLESYLSWRPSGNLMATVQRKASSAGGSDDFNVIFFERNGLRHGQFVLRPPSIGNSAAGPVSLDWNPDSTVLAVTYESAVQLWTMGNYHWYLKQEISTESLHPFSVWHPEKSLRLLTSVFGGLASTEYVFSTSRGSLTAPDDHGSVAVIDGSILKLTPLRAANVPPPMSLFDLPTALPAVDVAFAPSDETFVVVNVLGLEVYSWSWPVNGKRPPRPQLLTSLTFSGDDELSGLVPLQVCFTKDEASTISVLGWRDSLRVASFELNIEAGILCPIGSQDVASGSILVTSRQARDLYVQDLSGSFSQLDLQNQASVSFYSALPSLLPWAEVVEIPESGSRIAIGLSRNGHLYANERQLAKNCTSFLVTEDHLVFTTSNHLLKFVHLTEAHDLESPLDDPETDERCRSIEQGARLVTSVPSNLNVVLQMPRGNLETIFPRAMVVAGIRKLIDSLNYGSAFAFCRSQRVDMNILYDHKPSQFLANVALFLDQLNDVTYIDLFLSSLREEDVSKTMYKDTKPVSKSPFQNGYAAFVHPSVAAQQPAAPQASSLSKVNTVCDAVLASLASHKKTNLQNIITAHVSKLPPAIDDGLTVVAQLFKDDPAVAEKAVEHICFLVDVNRLFDHALGLYNLDLAMQVAQQSQRDPREYVPFIRTLHEMTELRRRYSIDDHLERHDKALAHLAELDVFSELIDYTNKHKLYKAALGIYRYDPTRLATVTNEYAEYLESQSKFREAGLAYESLSNYAKATSCYQSAGVSCWRECLFAAQSQVPPLSAEVLEELASTLVDALDEARDYRSVATIQLEYMSSVESAVRSLCKAYDFAEAMRLIVQQRRTVLLETALDSGLGDALSSSTELLADCRSQLKAQVPRILELRQKALEDPFGFYEGERQGGDDIPDDVSIAASSRVSTSASLFTRYSTGTAATGKTGETGGTRTTQQFRNRKKREEKKRARGRKGTVYEQEYLVNSVRRLIERVERARPEIDRLVIGLARRSMADRARAIESLMSELIESCQAAISQVWQQPQPGSSSLTVPPAEDAPDGPTPAENQENGERPGGDAAPVIVAFERLSLLG</sequence>
<evidence type="ECO:0000256" key="4">
    <source>
        <dbReference type="ARBA" id="ARBA00022694"/>
    </source>
</evidence>
<comment type="pathway">
    <text evidence="1">tRNA modification; 5-methoxycarbonylmethyl-2-thiouridine-tRNA biosynthesis.</text>
</comment>
<dbReference type="PANTHER" id="PTHR12747">
    <property type="entry name" value="ELONGATOR COMPLEX PROTEIN 1"/>
    <property type="match status" value="1"/>
</dbReference>
<feature type="domain" description="ELP1 first N-terminal beta-propeller" evidence="7">
    <location>
        <begin position="1"/>
        <end position="376"/>
    </location>
</feature>
<dbReference type="InterPro" id="IPR056169">
    <property type="entry name" value="HB_ELP1"/>
</dbReference>
<dbReference type="PIRSF" id="PIRSF017233">
    <property type="entry name" value="IKAP"/>
    <property type="match status" value="1"/>
</dbReference>
<protein>
    <recommendedName>
        <fullName evidence="5">Elongator complex protein 1</fullName>
    </recommendedName>
</protein>
<evidence type="ECO:0000256" key="6">
    <source>
        <dbReference type="SAM" id="MobiDB-lite"/>
    </source>
</evidence>
<dbReference type="OrthoDB" id="40048at2759"/>
<dbReference type="GO" id="GO:0006357">
    <property type="term" value="P:regulation of transcription by RNA polymerase II"/>
    <property type="evidence" value="ECO:0007669"/>
    <property type="project" value="EnsemblFungi"/>
</dbReference>